<dbReference type="PRINTS" id="PR00463">
    <property type="entry name" value="EP450I"/>
</dbReference>
<evidence type="ECO:0000256" key="4">
    <source>
        <dbReference type="PIRSR" id="PIRSR602401-1"/>
    </source>
</evidence>
<keyword evidence="2 4" id="KW-0479">Metal-binding</keyword>
<evidence type="ECO:0000256" key="5">
    <source>
        <dbReference type="RuleBase" id="RU000461"/>
    </source>
</evidence>
<gene>
    <name evidence="6" type="ORF">BJ508DRAFT_210673</name>
</gene>
<feature type="binding site" description="axial binding residue" evidence="4">
    <location>
        <position position="441"/>
    </location>
    <ligand>
        <name>heme</name>
        <dbReference type="ChEBI" id="CHEBI:30413"/>
    </ligand>
    <ligandPart>
        <name>Fe</name>
        <dbReference type="ChEBI" id="CHEBI:18248"/>
    </ligandPart>
</feature>
<dbReference type="STRING" id="1160509.A0A3N4I3D8"/>
<dbReference type="Pfam" id="PF00067">
    <property type="entry name" value="p450"/>
    <property type="match status" value="1"/>
</dbReference>
<accession>A0A3N4I3D8</accession>
<evidence type="ECO:0000313" key="7">
    <source>
        <dbReference type="Proteomes" id="UP000275078"/>
    </source>
</evidence>
<dbReference type="GO" id="GO:0016705">
    <property type="term" value="F:oxidoreductase activity, acting on paired donors, with incorporation or reduction of molecular oxygen"/>
    <property type="evidence" value="ECO:0007669"/>
    <property type="project" value="InterPro"/>
</dbReference>
<comment type="cofactor">
    <cofactor evidence="1 4">
        <name>heme</name>
        <dbReference type="ChEBI" id="CHEBI:30413"/>
    </cofactor>
</comment>
<comment type="similarity">
    <text evidence="5">Belongs to the cytochrome P450 family.</text>
</comment>
<name>A0A3N4I3D8_ASCIM</name>
<dbReference type="PRINTS" id="PR00385">
    <property type="entry name" value="P450"/>
</dbReference>
<keyword evidence="7" id="KW-1185">Reference proteome</keyword>
<dbReference type="GO" id="GO:0020037">
    <property type="term" value="F:heme binding"/>
    <property type="evidence" value="ECO:0007669"/>
    <property type="project" value="InterPro"/>
</dbReference>
<dbReference type="InterPro" id="IPR017972">
    <property type="entry name" value="Cyt_P450_CS"/>
</dbReference>
<dbReference type="EMBL" id="ML119693">
    <property type="protein sequence ID" value="RPA79967.1"/>
    <property type="molecule type" value="Genomic_DNA"/>
</dbReference>
<dbReference type="InterPro" id="IPR036396">
    <property type="entry name" value="Cyt_P450_sf"/>
</dbReference>
<dbReference type="AlphaFoldDB" id="A0A3N4I3D8"/>
<keyword evidence="4 5" id="KW-0349">Heme</keyword>
<keyword evidence="5" id="KW-0560">Oxidoreductase</keyword>
<dbReference type="GO" id="GO:0004497">
    <property type="term" value="F:monooxygenase activity"/>
    <property type="evidence" value="ECO:0007669"/>
    <property type="project" value="UniProtKB-KW"/>
</dbReference>
<dbReference type="Proteomes" id="UP000275078">
    <property type="component" value="Unassembled WGS sequence"/>
</dbReference>
<dbReference type="InterPro" id="IPR002401">
    <property type="entry name" value="Cyt_P450_E_grp-I"/>
</dbReference>
<protein>
    <submittedName>
        <fullName evidence="6">Cytochrome P450</fullName>
    </submittedName>
</protein>
<dbReference type="GO" id="GO:0005506">
    <property type="term" value="F:iron ion binding"/>
    <property type="evidence" value="ECO:0007669"/>
    <property type="project" value="InterPro"/>
</dbReference>
<evidence type="ECO:0000256" key="1">
    <source>
        <dbReference type="ARBA" id="ARBA00001971"/>
    </source>
</evidence>
<keyword evidence="5" id="KW-0503">Monooxygenase</keyword>
<dbReference type="PANTHER" id="PTHR24305">
    <property type="entry name" value="CYTOCHROME P450"/>
    <property type="match status" value="1"/>
</dbReference>
<proteinExistence type="inferred from homology"/>
<keyword evidence="3 4" id="KW-0408">Iron</keyword>
<dbReference type="InterPro" id="IPR050121">
    <property type="entry name" value="Cytochrome_P450_monoxygenase"/>
</dbReference>
<dbReference type="Gene3D" id="1.10.630.10">
    <property type="entry name" value="Cytochrome P450"/>
    <property type="match status" value="1"/>
</dbReference>
<organism evidence="6 7">
    <name type="scientific">Ascobolus immersus RN42</name>
    <dbReference type="NCBI Taxonomy" id="1160509"/>
    <lineage>
        <taxon>Eukaryota</taxon>
        <taxon>Fungi</taxon>
        <taxon>Dikarya</taxon>
        <taxon>Ascomycota</taxon>
        <taxon>Pezizomycotina</taxon>
        <taxon>Pezizomycetes</taxon>
        <taxon>Pezizales</taxon>
        <taxon>Ascobolaceae</taxon>
        <taxon>Ascobolus</taxon>
    </lineage>
</organism>
<dbReference type="PROSITE" id="PS00086">
    <property type="entry name" value="CYTOCHROME_P450"/>
    <property type="match status" value="1"/>
</dbReference>
<reference evidence="6 7" key="1">
    <citation type="journal article" date="2018" name="Nat. Ecol. Evol.">
        <title>Pezizomycetes genomes reveal the molecular basis of ectomycorrhizal truffle lifestyle.</title>
        <authorList>
            <person name="Murat C."/>
            <person name="Payen T."/>
            <person name="Noel B."/>
            <person name="Kuo A."/>
            <person name="Morin E."/>
            <person name="Chen J."/>
            <person name="Kohler A."/>
            <person name="Krizsan K."/>
            <person name="Balestrini R."/>
            <person name="Da Silva C."/>
            <person name="Montanini B."/>
            <person name="Hainaut M."/>
            <person name="Levati E."/>
            <person name="Barry K.W."/>
            <person name="Belfiori B."/>
            <person name="Cichocki N."/>
            <person name="Clum A."/>
            <person name="Dockter R.B."/>
            <person name="Fauchery L."/>
            <person name="Guy J."/>
            <person name="Iotti M."/>
            <person name="Le Tacon F."/>
            <person name="Lindquist E.A."/>
            <person name="Lipzen A."/>
            <person name="Malagnac F."/>
            <person name="Mello A."/>
            <person name="Molinier V."/>
            <person name="Miyauchi S."/>
            <person name="Poulain J."/>
            <person name="Riccioni C."/>
            <person name="Rubini A."/>
            <person name="Sitrit Y."/>
            <person name="Splivallo R."/>
            <person name="Traeger S."/>
            <person name="Wang M."/>
            <person name="Zifcakova L."/>
            <person name="Wipf D."/>
            <person name="Zambonelli A."/>
            <person name="Paolocci F."/>
            <person name="Nowrousian M."/>
            <person name="Ottonello S."/>
            <person name="Baldrian P."/>
            <person name="Spatafora J.W."/>
            <person name="Henrissat B."/>
            <person name="Nagy L.G."/>
            <person name="Aury J.M."/>
            <person name="Wincker P."/>
            <person name="Grigoriev I.V."/>
            <person name="Bonfante P."/>
            <person name="Martin F.M."/>
        </authorList>
    </citation>
    <scope>NUCLEOTIDE SEQUENCE [LARGE SCALE GENOMIC DNA]</scope>
    <source>
        <strain evidence="6 7">RN42</strain>
    </source>
</reference>
<dbReference type="PANTHER" id="PTHR24305:SF152">
    <property type="entry name" value="P450, PUTATIVE (EUROFUNG)-RELATED"/>
    <property type="match status" value="1"/>
</dbReference>
<evidence type="ECO:0000256" key="2">
    <source>
        <dbReference type="ARBA" id="ARBA00022723"/>
    </source>
</evidence>
<evidence type="ECO:0000313" key="6">
    <source>
        <dbReference type="EMBL" id="RPA79967.1"/>
    </source>
</evidence>
<dbReference type="SUPFAM" id="SSF48264">
    <property type="entry name" value="Cytochrome P450"/>
    <property type="match status" value="1"/>
</dbReference>
<evidence type="ECO:0000256" key="3">
    <source>
        <dbReference type="ARBA" id="ARBA00023004"/>
    </source>
</evidence>
<dbReference type="OrthoDB" id="3945418at2759"/>
<dbReference type="InterPro" id="IPR001128">
    <property type="entry name" value="Cyt_P450"/>
</dbReference>
<sequence>MKNLIIALVVYKVVSFTLLAIYRLTLHPLASFPGPFLARISPLYEYYFAFCKTGVIQHCHDALHSKYGPIIRTMPNEITINDPEAYHEIHYVGTKFLKTDFYLGHRGFDSTFGSIDPKLHRKARSNVAYMFARSTVAKHEPVVVEKCGLATARIEREIGKAGGKALVEMKPLVYGLLFDIVSDYTFGGKFEILKQEKIHHPIVESLEAAIEAHEILRYFPGFLEKFEALMPIWLADKLGLIAITGQLELRTTLRNEIRALNAKRESGNLQKNEGKPTVLSDLLDKGVDVDALGRESNTLLGAALDTTSWTIMSSVYQMAKNKDVQQKLYEALKELSPNRDDFVTQEQAESHPYVVAVLKEILRTTTSVMGKLPRYSPPGGATVMGTFIPEGTIINTSVYLIHNNPKVFANPEKFDPERWLQPSSKKLERYLVSFSAGTRACVGMHFAYLNLYVGIAALYRKFEFDLTEEMKDEGWLFAERLVAVKRGLEPNFLVRRRED</sequence>
<dbReference type="CDD" id="cd11062">
    <property type="entry name" value="CYP58-like"/>
    <property type="match status" value="1"/>
</dbReference>